<dbReference type="InterPro" id="IPR038595">
    <property type="entry name" value="LOR_sf"/>
</dbReference>
<sequence length="217" mass="24375">MALVASNDPSSVIGSEFTAPYAFDIIVDRSSGGKMVITDVNNNVLLKVKPCNTTFHYERALLNADGKVITRLRDKIISQHNRWKVYRGDSRADKNMIFSTKQPNMIQFKTSLHVFLANKTSEKNVCDFKIKGSWSKRKCKIYMGDNDSIIIAQMHKKDKSKKVKLDKNKFMVTINPNVDYAFVVALIAIVDAMKTVDEDYAEKIIESTGQVIGATAS</sequence>
<dbReference type="Proteomes" id="UP001229421">
    <property type="component" value="Unassembled WGS sequence"/>
</dbReference>
<dbReference type="AlphaFoldDB" id="A0AAD8LJW3"/>
<keyword evidence="3" id="KW-1185">Reference proteome</keyword>
<dbReference type="PANTHER" id="PTHR31087">
    <property type="match status" value="1"/>
</dbReference>
<accession>A0AAD8LJW3</accession>
<dbReference type="InterPro" id="IPR025659">
    <property type="entry name" value="Tubby-like_C"/>
</dbReference>
<proteinExistence type="inferred from homology"/>
<evidence type="ECO:0000313" key="2">
    <source>
        <dbReference type="EMBL" id="KAK1440466.1"/>
    </source>
</evidence>
<evidence type="ECO:0000256" key="1">
    <source>
        <dbReference type="ARBA" id="ARBA00005437"/>
    </source>
</evidence>
<protein>
    <submittedName>
        <fullName evidence="2">Uncharacterized protein</fullName>
    </submittedName>
</protein>
<dbReference type="Pfam" id="PF04525">
    <property type="entry name" value="LOR"/>
    <property type="match status" value="1"/>
</dbReference>
<dbReference type="Gene3D" id="2.40.160.200">
    <property type="entry name" value="LURP1-related"/>
    <property type="match status" value="1"/>
</dbReference>
<comment type="similarity">
    <text evidence="1">Belongs to the LOR family.</text>
</comment>
<dbReference type="EMBL" id="JAUHHV010000001">
    <property type="protein sequence ID" value="KAK1440466.1"/>
    <property type="molecule type" value="Genomic_DNA"/>
</dbReference>
<comment type="caution">
    <text evidence="2">The sequence shown here is derived from an EMBL/GenBank/DDBJ whole genome shotgun (WGS) entry which is preliminary data.</text>
</comment>
<evidence type="ECO:0000313" key="3">
    <source>
        <dbReference type="Proteomes" id="UP001229421"/>
    </source>
</evidence>
<dbReference type="SUPFAM" id="SSF54518">
    <property type="entry name" value="Tubby C-terminal domain-like"/>
    <property type="match status" value="1"/>
</dbReference>
<organism evidence="2 3">
    <name type="scientific">Tagetes erecta</name>
    <name type="common">African marigold</name>
    <dbReference type="NCBI Taxonomy" id="13708"/>
    <lineage>
        <taxon>Eukaryota</taxon>
        <taxon>Viridiplantae</taxon>
        <taxon>Streptophyta</taxon>
        <taxon>Embryophyta</taxon>
        <taxon>Tracheophyta</taxon>
        <taxon>Spermatophyta</taxon>
        <taxon>Magnoliopsida</taxon>
        <taxon>eudicotyledons</taxon>
        <taxon>Gunneridae</taxon>
        <taxon>Pentapetalae</taxon>
        <taxon>asterids</taxon>
        <taxon>campanulids</taxon>
        <taxon>Asterales</taxon>
        <taxon>Asteraceae</taxon>
        <taxon>Asteroideae</taxon>
        <taxon>Heliantheae alliance</taxon>
        <taxon>Tageteae</taxon>
        <taxon>Tagetes</taxon>
    </lineage>
</organism>
<reference evidence="2" key="1">
    <citation type="journal article" date="2023" name="bioRxiv">
        <title>Improved chromosome-level genome assembly for marigold (Tagetes erecta).</title>
        <authorList>
            <person name="Jiang F."/>
            <person name="Yuan L."/>
            <person name="Wang S."/>
            <person name="Wang H."/>
            <person name="Xu D."/>
            <person name="Wang A."/>
            <person name="Fan W."/>
        </authorList>
    </citation>
    <scope>NUCLEOTIDE SEQUENCE</scope>
    <source>
        <strain evidence="2">WSJ</strain>
        <tissue evidence="2">Leaf</tissue>
    </source>
</reference>
<name>A0AAD8LJW3_TARER</name>
<dbReference type="InterPro" id="IPR007612">
    <property type="entry name" value="LOR"/>
</dbReference>
<gene>
    <name evidence="2" type="ORF">QVD17_06293</name>
</gene>
<dbReference type="PANTHER" id="PTHR31087:SF122">
    <property type="entry name" value="TUBBY-LIKE PROTEIN"/>
    <property type="match status" value="1"/>
</dbReference>